<organism evidence="22 23">
    <name type="scientific">Tico virus</name>
    <dbReference type="NCBI Taxonomy" id="2846448"/>
    <lineage>
        <taxon>Viruses</taxon>
        <taxon>Riboviria</taxon>
        <taxon>Orthornavirae</taxon>
        <taxon>Negarnaviricota</taxon>
        <taxon>Polyploviricotina</taxon>
        <taxon>Bunyaviricetes</taxon>
        <taxon>Hareavirales</taxon>
        <taxon>Phenuiviridae</taxon>
        <taxon>Phlebovirus</taxon>
        <taxon>Phlebovirus ticoense</taxon>
    </lineage>
</organism>
<evidence type="ECO:0000256" key="13">
    <source>
        <dbReference type="ARBA" id="ARBA00022844"/>
    </source>
</evidence>
<name>A0A482K9X7_9VIRU</name>
<dbReference type="InterPro" id="IPR007322">
    <property type="entry name" value="RNA_pol_bunyavir"/>
</dbReference>
<evidence type="ECO:0000256" key="12">
    <source>
        <dbReference type="ARBA" id="ARBA00022842"/>
    </source>
</evidence>
<keyword evidence="22" id="KW-0696">RNA-directed RNA polymerase</keyword>
<keyword evidence="23" id="KW-1185">Reference proteome</keyword>
<evidence type="ECO:0000256" key="19">
    <source>
        <dbReference type="ARBA" id="ARBA00034123"/>
    </source>
</evidence>
<keyword evidence="11" id="KW-1040">Host Golgi apparatus</keyword>
<dbReference type="RefSeq" id="YP_010839744.1">
    <property type="nucleotide sequence ID" value="NC_078085.1"/>
</dbReference>
<evidence type="ECO:0000256" key="14">
    <source>
        <dbReference type="ARBA" id="ARBA00023184"/>
    </source>
</evidence>
<dbReference type="InterPro" id="IPR007099">
    <property type="entry name" value="RNA-dir_pol_NSvirus"/>
</dbReference>
<dbReference type="Pfam" id="PF04196">
    <property type="entry name" value="Bunya_RdRp"/>
    <property type="match status" value="1"/>
</dbReference>
<reference evidence="22" key="1">
    <citation type="journal article" date="2019" name="J. Gen. Virol.">
        <title>Diverse novel phleboviruses in Lutzomyia sandflies from the Panama Canal area, Central Panama.</title>
        <authorList>
            <person name="Marklewitz M."/>
            <person name="Dutari L.C."/>
            <person name="Paraskevopoulou S."/>
            <person name="Page R.A."/>
            <person name="Loaiza J.R."/>
            <person name="Junglen S."/>
        </authorList>
    </citation>
    <scope>NUCLEOTIDE SEQUENCE [LARGE SCALE GENOMIC DNA]</scope>
    <source>
        <strain evidence="22">SP0157-PA-2013</strain>
    </source>
</reference>
<dbReference type="Pfam" id="PF12603">
    <property type="entry name" value="L_PA-C-like"/>
    <property type="match status" value="1"/>
</dbReference>
<keyword evidence="8" id="KW-0808">Transferase</keyword>
<feature type="domain" description="RdRp catalytic" evidence="21">
    <location>
        <begin position="978"/>
        <end position="1169"/>
    </location>
</feature>
<evidence type="ECO:0000256" key="11">
    <source>
        <dbReference type="ARBA" id="ARBA00022812"/>
    </source>
</evidence>
<evidence type="ECO:0000256" key="9">
    <source>
        <dbReference type="ARBA" id="ARBA00022723"/>
    </source>
</evidence>
<dbReference type="EMBL" id="MK524345">
    <property type="protein sequence ID" value="QBQ01764.1"/>
    <property type="molecule type" value="Genomic_RNA"/>
</dbReference>
<evidence type="ECO:0000256" key="7">
    <source>
        <dbReference type="ARBA" id="ARBA00018602"/>
    </source>
</evidence>
<dbReference type="InterPro" id="IPR022531">
    <property type="entry name" value="L_PA-C-like"/>
</dbReference>
<evidence type="ECO:0000256" key="17">
    <source>
        <dbReference type="ARBA" id="ARBA00030436"/>
    </source>
</evidence>
<protein>
    <recommendedName>
        <fullName evidence="7">RNA-directed RNA polymerase L</fullName>
        <ecNumber evidence="6">2.7.7.48</ecNumber>
    </recommendedName>
    <alternativeName>
        <fullName evidence="16">Large structural protein</fullName>
    </alternativeName>
    <alternativeName>
        <fullName evidence="18">Replicase</fullName>
    </alternativeName>
    <alternativeName>
        <fullName evidence="17">Transcriptase</fullName>
    </alternativeName>
</protein>
<evidence type="ECO:0000256" key="3">
    <source>
        <dbReference type="ARBA" id="ARBA00004136"/>
    </source>
</evidence>
<comment type="similarity">
    <text evidence="19">Belongs to the Bunyavirales RNA polymerase family.</text>
</comment>
<dbReference type="GeneID" id="80549708"/>
<accession>A0A482K9X7</accession>
<evidence type="ECO:0000259" key="21">
    <source>
        <dbReference type="PROSITE" id="PS50525"/>
    </source>
</evidence>
<comment type="cofactor">
    <cofactor evidence="2">
        <name>Mg(2+)</name>
        <dbReference type="ChEBI" id="CHEBI:18420"/>
    </cofactor>
</comment>
<dbReference type="KEGG" id="vg:80549708"/>
<keyword evidence="13" id="KW-0946">Virion</keyword>
<sequence>MDELIQKQPVLQDGFNKRPLVSYDDSLYNYELPDFFLQKENSGLKVVFDFSSSDPNSTVGSTLRGVTDLFIDGRDLPNLIHNLTIGHLSSNTDRPFVSVFRVMGDGFDGLTPDDIVETASGSFFIMEFTTFRGSPQGAMRAAMDKIGKYESACVNRSVGSKLTLSIIAVHRQGVVSNLVMDDDDVNELVFRYKLSLAIFREALHLFPTLSDDDTEMSKVERDILGIISTIEMDWKVTEKQFPYFKEKMFSDFRSLIPDQEYVSSIISQEMRRAQNDIVRESFSDVSVGLNERLGLNLEECNNAVQKFMREVDRPGQMRDLYDGKATVQIPPWVTIAGHEGKDLEPLKELWPSGDHPMISIWEKVCSNARMETIDRMHDDTEEELRFALDPKSTNPEERSRYHRTTIGLSRAESEYVATHGVRGKAHKDESQVVESRIRSKKTFSINHDISQLDSFINDRSRKLFEIDEDVYSPLSEDDDLRLSAQSIHQPTLTGECGANEFLENHRNFMLSWLGSWTQMVSLIGAELSASVKQHVKPNSFIVKRLQNSGIYMLIKPTSSVSHIFVSFAVEKRVLIGNLWNEGVFKTSIDGGDMLVTDFVSYKLSKLTNLCKCNSLVECSINFWSEAYGFDCWNCIRTLHVDRSGAGQEIRTMVKLSLLTLMEDKAATEELQTLLRYIVMEGFVSPPELPKPHKMMKKLPSILRTEFQVFLINRALQTMLRISSKPFALNKKGGQIMWSFLFNPLTGNTLKDLQPLISTCYNGYFKNKEEETEPSALSKMYKKIIELEHLCPESDTYLGYGDPVEPQMHEFSVSYLKSCTEHAKKLLAKTHGSRFMDEIDAQIMREVSSLTLERLATLKATSNFDSTYYVYKEIQDKHYSRDKLLVKMSEFAQDGSALAIQLFDRCMKKIEERGAMHICLFKKQQHGGLREIYVMAPEERIVQCIVEAIAKSVCSFFPSDTLANPANKSKIPETHGVRARKHCKGPVWTCATSDDARKWNQGHFVTKFALMLCEFTSPKWWSIIIRGCSMFTNKYMMMNMKYLEILHGKKELVIEDEFVNELHAAYHGEVEKSWLRPGETFLRTKTGMMQGILHSTSSLLHTIHQEYVRSLTFKIMNMKVHPEASLRVVCDMMQGSDDSAMILSFPSSDPDVLSRFKMAAAVCFRLKKYLGIYLAIYPSEKSTSNTDFALEYNSEFHFHSQHVRPTVRWVAACCNMPEVETLIGRQEEASNLSTAVAEGGGSFSLTAAIQHAQCTLHYMLMGMGVSCLFAEYKKAVLRWKDPGLGFFFLDNPYCAGLGGFRFNLFKAVTTTNLQKIYAYFMRKVKAPDTALTNNDDEENGHLIIPETCSVSAGGALIMSSSLKWGSREKFLKLRSRLNIPDNWVDLINMHPEVLYRAPRTGEEIMLRIAEKVHSPGVVSSLSSGNAVAKVMASAVYFLSASIFEDSGRPEFSVMNNSRYSLLQKMAAYDGFTGSGDLTDEDILFLFPNVEELRQLDRLVYDRGQIQVVRRLNTREATQTKVVVFEEHKTLRTSPEKLVSDKWFGTQKSRIGRTMFEQEWERLKTVICWLRDDHSTTLESSPLHSHVQIRNFFARLEGKSRVVRITGAPVKRRSGSSKLAMVIRDNFSKHGHLKEIEDYQGMERSQVSEVLKHTLFSILQGPYSDDAKLDFSIKVLYNSPQVDLRPQDGRTKTNSLGLLQKHLSGEGKMSDLLTEVGAGTLGGFVHPQERSIIDGKVYYHNLGVWRGVMDGVQVQIEIFNKVGMPPQMCSVIVSGKSSPWEICQSLRMWCDDMGAKNSVDFSRSHRNGRVRFWLLDFKMFGSDKAYGCPVYIERKSMTRISEISNDMIRMKVRNSTINLFMKEAGVDVHILSYTANDNDISPSSMKSKSPYVMEILSHFKRDPSASWIKCEALSVVFMNKVLDVADGRLRVPHIDSDRLKKIIIRCTESSIRSRVGTIYSSLPRPQEHYQVMDYDDVIDLMIEDFSMDEFEQAVRGLSEDLEDEYYSEEFDATDIDLFGPAHHKEMSELSLVSHPLMDEFVDSLVNKVGRKEIRRSLEQYRCYSRSRPHLETLFRALGRDVGSLKVDDFDLEDLSEPDDEMIG</sequence>
<dbReference type="GO" id="GO:0016787">
    <property type="term" value="F:hydrolase activity"/>
    <property type="evidence" value="ECO:0007669"/>
    <property type="project" value="UniProtKB-KW"/>
</dbReference>
<evidence type="ECO:0000256" key="18">
    <source>
        <dbReference type="ARBA" id="ARBA00031012"/>
    </source>
</evidence>
<evidence type="ECO:0000256" key="2">
    <source>
        <dbReference type="ARBA" id="ARBA00001946"/>
    </source>
</evidence>
<evidence type="ECO:0000256" key="16">
    <source>
        <dbReference type="ARBA" id="ARBA00030285"/>
    </source>
</evidence>
<dbReference type="GO" id="GO:0006351">
    <property type="term" value="P:DNA-templated transcription"/>
    <property type="evidence" value="ECO:0007669"/>
    <property type="project" value="InterPro"/>
</dbReference>
<evidence type="ECO:0000256" key="20">
    <source>
        <dbReference type="ARBA" id="ARBA00046037"/>
    </source>
</evidence>
<keyword evidence="12" id="KW-0460">Magnesium</keyword>
<dbReference type="InterPro" id="IPR029124">
    <property type="entry name" value="L_protein_N"/>
</dbReference>
<keyword evidence="10" id="KW-0378">Hydrolase</keyword>
<keyword evidence="15" id="KW-0464">Manganese</keyword>
<evidence type="ECO:0000256" key="5">
    <source>
        <dbReference type="ARBA" id="ARBA00004452"/>
    </source>
</evidence>
<comment type="function">
    <text evidence="20">RNA-dependent RNA polymerase, which is responsible for the replication and transcription of the viral RNA genome using antigenomic RNA as an intermediate. During transcription, synthesizes subgenomic RNAs and assures their capping by a cap-snatching mechanism, which involves the endonuclease activity cleaving the host capped pre-mRNAs. These short capped RNAs are then used as primers for viral transcription. The 3'-end of subgenomic mRNAs molecules are not polyadenylated. During replication, the polymerase binds the 5' and 3' vRNA extremities at distinct sites. In turn, significant conformational changes occur in the polymerase and in vRNA to initiate active RNA synthesis. As a consequence of the use of the same enzyme for both transcription and replication, these mechanisms need to be well coordinated.</text>
</comment>
<evidence type="ECO:0000256" key="15">
    <source>
        <dbReference type="ARBA" id="ARBA00023211"/>
    </source>
</evidence>
<dbReference type="GO" id="GO:0044172">
    <property type="term" value="C:host cell endoplasmic reticulum-Golgi intermediate compartment"/>
    <property type="evidence" value="ECO:0007669"/>
    <property type="project" value="UniProtKB-SubCell"/>
</dbReference>
<evidence type="ECO:0000313" key="22">
    <source>
        <dbReference type="EMBL" id="QBQ01764.1"/>
    </source>
</evidence>
<proteinExistence type="inferred from homology"/>
<keyword evidence="22" id="KW-0548">Nucleotidyltransferase</keyword>
<keyword evidence="14" id="KW-1038">Host endoplasmic reticulum</keyword>
<dbReference type="EC" id="2.7.7.48" evidence="6"/>
<dbReference type="GO" id="GO:0003968">
    <property type="term" value="F:RNA-directed RNA polymerase activity"/>
    <property type="evidence" value="ECO:0007669"/>
    <property type="project" value="UniProtKB-KW"/>
</dbReference>
<comment type="cofactor">
    <cofactor evidence="1">
        <name>Mn(2+)</name>
        <dbReference type="ChEBI" id="CHEBI:29035"/>
    </cofactor>
</comment>
<evidence type="ECO:0000256" key="10">
    <source>
        <dbReference type="ARBA" id="ARBA00022801"/>
    </source>
</evidence>
<dbReference type="Proteomes" id="UP000503481">
    <property type="component" value="Genome"/>
</dbReference>
<keyword evidence="9" id="KW-0479">Metal-binding</keyword>
<comment type="subcellular location">
    <subcellularLocation>
        <location evidence="3">Host Golgi apparatus</location>
    </subcellularLocation>
    <subcellularLocation>
        <location evidence="5">Host endoplasmic reticulum-Golgi intermediate compartment</location>
    </subcellularLocation>
    <subcellularLocation>
        <location evidence="4">Virion</location>
    </subcellularLocation>
</comment>
<dbReference type="GO" id="GO:0046872">
    <property type="term" value="F:metal ion binding"/>
    <property type="evidence" value="ECO:0007669"/>
    <property type="project" value="UniProtKB-KW"/>
</dbReference>
<dbReference type="GO" id="GO:0044177">
    <property type="term" value="C:host cell Golgi apparatus"/>
    <property type="evidence" value="ECO:0007669"/>
    <property type="project" value="UniProtKB-SubCell"/>
</dbReference>
<dbReference type="GO" id="GO:0044423">
    <property type="term" value="C:virion component"/>
    <property type="evidence" value="ECO:0007669"/>
    <property type="project" value="UniProtKB-KW"/>
</dbReference>
<gene>
    <name evidence="22" type="primary">RdRp</name>
</gene>
<dbReference type="Pfam" id="PF15518">
    <property type="entry name" value="L_protein_N"/>
    <property type="match status" value="1"/>
</dbReference>
<dbReference type="PROSITE" id="PS50525">
    <property type="entry name" value="RDRP_SSRNA_NEG_SEG"/>
    <property type="match status" value="1"/>
</dbReference>
<dbReference type="GO" id="GO:0039694">
    <property type="term" value="P:viral RNA genome replication"/>
    <property type="evidence" value="ECO:0007669"/>
    <property type="project" value="InterPro"/>
</dbReference>
<evidence type="ECO:0000256" key="1">
    <source>
        <dbReference type="ARBA" id="ARBA00001936"/>
    </source>
</evidence>
<evidence type="ECO:0000313" key="23">
    <source>
        <dbReference type="Proteomes" id="UP000503481"/>
    </source>
</evidence>
<evidence type="ECO:0000256" key="8">
    <source>
        <dbReference type="ARBA" id="ARBA00022679"/>
    </source>
</evidence>
<evidence type="ECO:0000256" key="6">
    <source>
        <dbReference type="ARBA" id="ARBA00012494"/>
    </source>
</evidence>
<evidence type="ECO:0000256" key="4">
    <source>
        <dbReference type="ARBA" id="ARBA00004328"/>
    </source>
</evidence>